<protein>
    <submittedName>
        <fullName evidence="1">Peptidase</fullName>
    </submittedName>
</protein>
<gene>
    <name evidence="1" type="ORF">ABLG96_04075</name>
</gene>
<proteinExistence type="predicted"/>
<dbReference type="AlphaFoldDB" id="A0AAU8DS95"/>
<dbReference type="EMBL" id="CP159218">
    <property type="protein sequence ID" value="XCG64527.1"/>
    <property type="molecule type" value="Genomic_DNA"/>
</dbReference>
<name>A0AAU8DS95_9ACTN</name>
<evidence type="ECO:0000313" key="1">
    <source>
        <dbReference type="EMBL" id="XCG64527.1"/>
    </source>
</evidence>
<accession>A0AAU8DS95</accession>
<sequence>MDETTPSVEVAPLQSGSGLAGFLLLGRWPKDPVEWAKLLVLSVRIAAVPGLLRVSTVFAVLDDLPDDPHPGAVGLIAAAGPLIGENAVVPGQFAHPHPSAIVILHPPNSTISSVPEYETASGCVLLPGLPHLGLDHRAAWVEADVHGTVTQMISKSGVDPFQNPDTAALATFLAA</sequence>
<dbReference type="RefSeq" id="WP_353650140.1">
    <property type="nucleotide sequence ID" value="NZ_CP159218.1"/>
</dbReference>
<reference evidence="1" key="1">
    <citation type="submission" date="2024-05" db="EMBL/GenBank/DDBJ databases">
        <authorList>
            <person name="Cai S.Y."/>
            <person name="Jin L.M."/>
            <person name="Li H.R."/>
        </authorList>
    </citation>
    <scope>NUCLEOTIDE SEQUENCE</scope>
    <source>
        <strain evidence="1">A5-74</strain>
    </source>
</reference>
<organism evidence="1">
    <name type="scientific">Nakamurella sp. A5-74</name>
    <dbReference type="NCBI Taxonomy" id="3158264"/>
    <lineage>
        <taxon>Bacteria</taxon>
        <taxon>Bacillati</taxon>
        <taxon>Actinomycetota</taxon>
        <taxon>Actinomycetes</taxon>
        <taxon>Nakamurellales</taxon>
        <taxon>Nakamurellaceae</taxon>
        <taxon>Nakamurella</taxon>
    </lineage>
</organism>